<dbReference type="PROSITE" id="PS51737">
    <property type="entry name" value="RECOMBINASE_DNA_BIND"/>
    <property type="match status" value="1"/>
</dbReference>
<evidence type="ECO:0000259" key="1">
    <source>
        <dbReference type="PROSITE" id="PS51736"/>
    </source>
</evidence>
<evidence type="ECO:0000313" key="3">
    <source>
        <dbReference type="EMBL" id="BAJ53092.1"/>
    </source>
</evidence>
<proteinExistence type="predicted"/>
<dbReference type="InterPro" id="IPR011109">
    <property type="entry name" value="DNA_bind_recombinase_dom"/>
</dbReference>
<accession>E5RUN4</accession>
<dbReference type="AlphaFoldDB" id="E5RUN4"/>
<dbReference type="PROSITE" id="PS51736">
    <property type="entry name" value="RECOMBINASES_3"/>
    <property type="match status" value="1"/>
</dbReference>
<dbReference type="NCBIfam" id="NF047344">
    <property type="entry name" value="SCCmet_CcrA"/>
    <property type="match status" value="1"/>
</dbReference>
<dbReference type="Pfam" id="PF00239">
    <property type="entry name" value="Resolvase"/>
    <property type="match status" value="1"/>
</dbReference>
<sequence length="450" mass="52418">MKQAIGYLRQSTLKQQSLAAQKQTIEALAKKHNIQYITFYSDKQSGRTDKRNGYQQITELIQQGQCDVLCCYRLNRLHRNLKNALKLMKLCQKYHVHILSVHDGYFDMDKAFDRLKLNIFISLAELESDNIGEQVKNGIKEKAKQGKMITTHAPFGYHYHNGTFTIDTVKAPTVKAVFNYYLQGYGYKKIAQYLEADDKFINRKPYQVRNIILNPNYCGRVINQYQQCDNVVPAIVSTTIYEEAQSMRMKKQRDHIPSENQLKQKIKCPYCGSTLTNMTIRKPNYSLRYYVCRQNMNQARRVCKFKGVNATQLESQVLATCINFFQNKQIYLKLRKRIKEKLKHHQSIDVKRSVTEAQLIDKLAQGLIDADTFRKQSQLLIQKNKITTQPINKIQIQASLEKVLQKSFTLNMLYPYIDEIQINKNKVLVGIYFKGEPLNIVNQRIQSTIA</sequence>
<dbReference type="Gene3D" id="3.40.50.1390">
    <property type="entry name" value="Resolvase, N-terminal catalytic domain"/>
    <property type="match status" value="1"/>
</dbReference>
<dbReference type="InterPro" id="IPR038109">
    <property type="entry name" value="DNA_bind_recomb_sf"/>
</dbReference>
<dbReference type="Gene3D" id="3.90.1750.20">
    <property type="entry name" value="Putative Large Serine Recombinase, Chain B, Domain 2"/>
    <property type="match status" value="1"/>
</dbReference>
<dbReference type="InterPro" id="IPR025827">
    <property type="entry name" value="Zn_ribbon_recom_dom"/>
</dbReference>
<organism evidence="3">
    <name type="scientific">Mammaliicoccus sciuri</name>
    <name type="common">Staphylococcus sciuri</name>
    <dbReference type="NCBI Taxonomy" id="1296"/>
    <lineage>
        <taxon>Bacteria</taxon>
        <taxon>Bacillati</taxon>
        <taxon>Bacillota</taxon>
        <taxon>Bacilli</taxon>
        <taxon>Bacillales</taxon>
        <taxon>Staphylococcaceae</taxon>
        <taxon>Mammaliicoccus</taxon>
    </lineage>
</organism>
<dbReference type="EMBL" id="AB587080">
    <property type="protein sequence ID" value="BAJ53092.1"/>
    <property type="molecule type" value="Genomic_DNA"/>
</dbReference>
<name>E5RUN4_MAMSC</name>
<feature type="domain" description="Resolvase/invertase-type recombinase catalytic" evidence="1">
    <location>
        <begin position="3"/>
        <end position="146"/>
    </location>
</feature>
<dbReference type="Pfam" id="PF07508">
    <property type="entry name" value="Recombinase"/>
    <property type="match status" value="1"/>
</dbReference>
<dbReference type="InterPro" id="IPR050639">
    <property type="entry name" value="SSR_resolvase"/>
</dbReference>
<dbReference type="SMART" id="SM00857">
    <property type="entry name" value="Resolvase"/>
    <property type="match status" value="1"/>
</dbReference>
<dbReference type="GO" id="GO:0003677">
    <property type="term" value="F:DNA binding"/>
    <property type="evidence" value="ECO:0007669"/>
    <property type="project" value="InterPro"/>
</dbReference>
<protein>
    <submittedName>
        <fullName evidence="3">Cassette chromosome recombinase A1-like</fullName>
    </submittedName>
</protein>
<evidence type="ECO:0000259" key="2">
    <source>
        <dbReference type="PROSITE" id="PS51737"/>
    </source>
</evidence>
<feature type="domain" description="Recombinase" evidence="2">
    <location>
        <begin position="154"/>
        <end position="254"/>
    </location>
</feature>
<dbReference type="InterPro" id="IPR006119">
    <property type="entry name" value="Resolv_N"/>
</dbReference>
<dbReference type="InterPro" id="IPR036162">
    <property type="entry name" value="Resolvase-like_N_sf"/>
</dbReference>
<dbReference type="SUPFAM" id="SSF53041">
    <property type="entry name" value="Resolvase-like"/>
    <property type="match status" value="1"/>
</dbReference>
<dbReference type="PANTHER" id="PTHR30461">
    <property type="entry name" value="DNA-INVERTASE FROM LAMBDOID PROPHAGE"/>
    <property type="match status" value="1"/>
</dbReference>
<reference evidence="3" key="1">
    <citation type="journal article" date="2011" name="Microb. Drug Resist.">
        <title>Analysis of Staphylococcal cassette chromosome mec in Staphylococcus haemolyticus and Staphylococcus sciuri: identification of a novel ccr gene complex with a newly identified ccrA allotype (ccrA7).</title>
        <authorList>
            <person name="Urushibara N."/>
            <person name="Paul S.K."/>
            <person name="Hossain M.A."/>
            <person name="Kawaguchiya M."/>
            <person name="Kobayashi N."/>
        </authorList>
    </citation>
    <scope>NUCLEOTIDE SEQUENCE</scope>
    <source>
        <strain evidence="3">MCS24</strain>
    </source>
</reference>
<dbReference type="GO" id="GO:0000150">
    <property type="term" value="F:DNA strand exchange activity"/>
    <property type="evidence" value="ECO:0007669"/>
    <property type="project" value="InterPro"/>
</dbReference>
<dbReference type="Pfam" id="PF13408">
    <property type="entry name" value="Zn_ribbon_recom"/>
    <property type="match status" value="1"/>
</dbReference>
<dbReference type="PANTHER" id="PTHR30461:SF23">
    <property type="entry name" value="DNA RECOMBINASE-RELATED"/>
    <property type="match status" value="1"/>
</dbReference>
<gene>
    <name evidence="3" type="primary">ccrA1-like</name>
</gene>
<dbReference type="CDD" id="cd00338">
    <property type="entry name" value="Ser_Recombinase"/>
    <property type="match status" value="1"/>
</dbReference>